<dbReference type="PANTHER" id="PTHR15608:SF0">
    <property type="entry name" value="HIV TAT-SPECIFIC FACTOR 1"/>
    <property type="match status" value="1"/>
</dbReference>
<evidence type="ECO:0008006" key="3">
    <source>
        <dbReference type="Google" id="ProtNLM"/>
    </source>
</evidence>
<reference evidence="1 2" key="1">
    <citation type="journal article" date="2024" name="BMC Biol.">
        <title>Comparative genomics of Ascetosporea gives new insight into the evolutionary basis for animal parasitism in Rhizaria.</title>
        <authorList>
            <person name="Hiltunen Thoren M."/>
            <person name="Onut-Brannstrom I."/>
            <person name="Alfjorden A."/>
            <person name="Peckova H."/>
            <person name="Swords F."/>
            <person name="Hooper C."/>
            <person name="Holzer A.S."/>
            <person name="Bass D."/>
            <person name="Burki F."/>
        </authorList>
    </citation>
    <scope>NUCLEOTIDE SEQUENCE [LARGE SCALE GENOMIC DNA]</scope>
    <source>
        <strain evidence="1">20-A016</strain>
    </source>
</reference>
<dbReference type="InterPro" id="IPR035979">
    <property type="entry name" value="RBD_domain_sf"/>
</dbReference>
<accession>A0ABV2ATF7</accession>
<organism evidence="1 2">
    <name type="scientific">Bonamia ostreae</name>
    <dbReference type="NCBI Taxonomy" id="126728"/>
    <lineage>
        <taxon>Eukaryota</taxon>
        <taxon>Sar</taxon>
        <taxon>Rhizaria</taxon>
        <taxon>Endomyxa</taxon>
        <taxon>Ascetosporea</taxon>
        <taxon>Haplosporida</taxon>
        <taxon>Bonamia</taxon>
    </lineage>
</organism>
<dbReference type="Gene3D" id="3.30.70.330">
    <property type="match status" value="1"/>
</dbReference>
<dbReference type="InterPro" id="IPR012677">
    <property type="entry name" value="Nucleotide-bd_a/b_plait_sf"/>
</dbReference>
<keyword evidence="2" id="KW-1185">Reference proteome</keyword>
<comment type="caution">
    <text evidence="1">The sequence shown here is derived from an EMBL/GenBank/DDBJ whole genome shotgun (WGS) entry which is preliminary data.</text>
</comment>
<dbReference type="Proteomes" id="UP001439008">
    <property type="component" value="Unassembled WGS sequence"/>
</dbReference>
<evidence type="ECO:0000313" key="2">
    <source>
        <dbReference type="Proteomes" id="UP001439008"/>
    </source>
</evidence>
<name>A0ABV2ATF7_9EUKA</name>
<protein>
    <recommendedName>
        <fullName evidence="3">RRM domain-containing protein</fullName>
    </recommendedName>
</protein>
<dbReference type="SUPFAM" id="SSF54928">
    <property type="entry name" value="RNA-binding domain, RBD"/>
    <property type="match status" value="1"/>
</dbReference>
<evidence type="ECO:0000313" key="1">
    <source>
        <dbReference type="EMBL" id="MES1922951.1"/>
    </source>
</evidence>
<dbReference type="PANTHER" id="PTHR15608">
    <property type="entry name" value="SPLICING FACTOR U2AF-ASSOCIATED PROTEIN 2"/>
    <property type="match status" value="1"/>
</dbReference>
<dbReference type="InterPro" id="IPR034393">
    <property type="entry name" value="TatSF1-like"/>
</dbReference>
<sequence length="192" mass="21949">MLDGSFISPEHQIRVEKAEFKMKGDVFIPGKRKTARENASKRMTKRKIAMAQSQSRELCWDDAEEEELAGRAKLRIVILKPMFVLKEVQKSENLESFYDDLGKEVGLECEREAGSIEKLTVFEGSGEGAIAVKFKLATSAARCISVMNGRFFAGRKIECSYFDGTDYRVDKEETEQEREQRIAEFGKWLTKE</sequence>
<gene>
    <name evidence="1" type="ORF">MHBO_004482</name>
</gene>
<dbReference type="EMBL" id="JBDODL010004133">
    <property type="protein sequence ID" value="MES1922951.1"/>
    <property type="molecule type" value="Genomic_DNA"/>
</dbReference>
<proteinExistence type="predicted"/>